<dbReference type="PANTHER" id="PTHR46270:SF2">
    <property type="entry name" value="TIR DOMAIN-CONTAINING PROTEIN"/>
    <property type="match status" value="1"/>
</dbReference>
<dbReference type="Gene3D" id="3.40.50.10140">
    <property type="entry name" value="Toll/interleukin-1 receptor homology (TIR) domain"/>
    <property type="match status" value="1"/>
</dbReference>
<sequence>MSSLIDQHCATIQEKGATMTADQMKPLLDAFISELQKKNATITMIKSTELIVATLVNLSNNSQQVSETGLVAHPLLSFLRDDVLLKLLYQRHDNNLANDLLVNLSMFYANICRHNNKKNDFVLNQLLMNEPLIKELTSCLNEISEHGKHLHNTDFLKVLRYLLFALCRLEKRRETTDQLVMTAPLFSASIQCLCSTYTIETLTELEQNFSQKLTDRQMLLLSDCSAFVRRFSGERNQKQIMEVPQALLNSFTTWAIHCDPNSIGQCSEEMVELLRHLDAILVRPIESETIEILNQEFYDRYCQLVSHWSSFLSPLFQHSSNKSNFTSITRFIVRDLYNFTLYPSILDFMRTIACLIPMLLKLGDVQQDETQLNAYRCLGKVMTEEDIRKMTNPGQIAVIYVKFIIDAIDNPKKKTRFCSLLESLKNWVQHDQVKVDLINQKILPLLVRTIMETKFDLMDVQKSALEILLALCFNKNAVLYLKENESFIKHIRKLSTDTNSSLQRAAEGLLWKLEKETEAVTKSSTKRSYQYDIMISYSHSDKQLCHSIHERLSRDGFRVWIDRDQMHGSTMMAMAEAIENSDIILICMSDAYKQSVYCQSEAHYAFEKQRYLIPLVVKLRYKPDGWLGIIVSGKLYVDFAKSEFNLGYERLKTEIQQYRQKNATSSMEKTKEIQHHNELSSVVKMDREMLPMTENILCINLPHCILQWTNEHVKSFFISIGLKNTLFIICMKLDGYRLLQLYEMCMINRESMFQTLKSELGEQHQKSLPIADYLTFLHEIKKYVPLHTVKARPTATTIQSDTVSSVACNVM</sequence>
<proteinExistence type="predicted"/>
<dbReference type="InterPro" id="IPR011989">
    <property type="entry name" value="ARM-like"/>
</dbReference>
<evidence type="ECO:0000259" key="2">
    <source>
        <dbReference type="PROSITE" id="PS50104"/>
    </source>
</evidence>
<name>A0A814L6A8_ADIRI</name>
<keyword evidence="5" id="KW-1185">Reference proteome</keyword>
<accession>A0A814L6A8</accession>
<evidence type="ECO:0000256" key="1">
    <source>
        <dbReference type="SAM" id="Coils"/>
    </source>
</evidence>
<dbReference type="InterPro" id="IPR035897">
    <property type="entry name" value="Toll_tir_struct_dom_sf"/>
</dbReference>
<dbReference type="SUPFAM" id="SSF48371">
    <property type="entry name" value="ARM repeat"/>
    <property type="match status" value="1"/>
</dbReference>
<comment type="caution">
    <text evidence="3">The sequence shown here is derived from an EMBL/GenBank/DDBJ whole genome shotgun (WGS) entry which is preliminary data.</text>
</comment>
<protein>
    <recommendedName>
        <fullName evidence="2">TIR domain-containing protein</fullName>
    </recommendedName>
</protein>
<dbReference type="Proteomes" id="UP000663852">
    <property type="component" value="Unassembled WGS sequence"/>
</dbReference>
<dbReference type="GO" id="GO:0007165">
    <property type="term" value="P:signal transduction"/>
    <property type="evidence" value="ECO:0007669"/>
    <property type="project" value="InterPro"/>
</dbReference>
<dbReference type="Gene3D" id="1.25.10.10">
    <property type="entry name" value="Leucine-rich Repeat Variant"/>
    <property type="match status" value="1"/>
</dbReference>
<dbReference type="PANTHER" id="PTHR46270">
    <property type="entry name" value="ARMADILLO-TYPE FOLD-RELATED"/>
    <property type="match status" value="1"/>
</dbReference>
<evidence type="ECO:0000313" key="4">
    <source>
        <dbReference type="EMBL" id="CAF1237722.1"/>
    </source>
</evidence>
<dbReference type="OrthoDB" id="9978456at2759"/>
<dbReference type="Proteomes" id="UP000663828">
    <property type="component" value="Unassembled WGS sequence"/>
</dbReference>
<dbReference type="EMBL" id="CAJNOR010001037">
    <property type="protein sequence ID" value="CAF1061755.1"/>
    <property type="molecule type" value="Genomic_DNA"/>
</dbReference>
<dbReference type="PROSITE" id="PS50104">
    <property type="entry name" value="TIR"/>
    <property type="match status" value="1"/>
</dbReference>
<evidence type="ECO:0000313" key="5">
    <source>
        <dbReference type="Proteomes" id="UP000663828"/>
    </source>
</evidence>
<evidence type="ECO:0000313" key="3">
    <source>
        <dbReference type="EMBL" id="CAF1061755.1"/>
    </source>
</evidence>
<dbReference type="InterPro" id="IPR016024">
    <property type="entry name" value="ARM-type_fold"/>
</dbReference>
<reference evidence="3" key="1">
    <citation type="submission" date="2021-02" db="EMBL/GenBank/DDBJ databases">
        <authorList>
            <person name="Nowell W R."/>
        </authorList>
    </citation>
    <scope>NUCLEOTIDE SEQUENCE</scope>
</reference>
<dbReference type="AlphaFoldDB" id="A0A814L6A8"/>
<dbReference type="SUPFAM" id="SSF52200">
    <property type="entry name" value="Toll/Interleukin receptor TIR domain"/>
    <property type="match status" value="1"/>
</dbReference>
<organism evidence="3 5">
    <name type="scientific">Adineta ricciae</name>
    <name type="common">Rotifer</name>
    <dbReference type="NCBI Taxonomy" id="249248"/>
    <lineage>
        <taxon>Eukaryota</taxon>
        <taxon>Metazoa</taxon>
        <taxon>Spiralia</taxon>
        <taxon>Gnathifera</taxon>
        <taxon>Rotifera</taxon>
        <taxon>Eurotatoria</taxon>
        <taxon>Bdelloidea</taxon>
        <taxon>Adinetida</taxon>
        <taxon>Adinetidae</taxon>
        <taxon>Adineta</taxon>
    </lineage>
</organism>
<dbReference type="InterPro" id="IPR000157">
    <property type="entry name" value="TIR_dom"/>
</dbReference>
<dbReference type="Pfam" id="PF13676">
    <property type="entry name" value="TIR_2"/>
    <property type="match status" value="1"/>
</dbReference>
<feature type="domain" description="TIR" evidence="2">
    <location>
        <begin position="529"/>
        <end position="655"/>
    </location>
</feature>
<keyword evidence="1" id="KW-0175">Coiled coil</keyword>
<gene>
    <name evidence="4" type="ORF">EDS130_LOCUS27283</name>
    <name evidence="3" type="ORF">XAT740_LOCUS16323</name>
</gene>
<dbReference type="EMBL" id="CAJNOJ010000171">
    <property type="protein sequence ID" value="CAF1237722.1"/>
    <property type="molecule type" value="Genomic_DNA"/>
</dbReference>
<feature type="coiled-coil region" evidence="1">
    <location>
        <begin position="641"/>
        <end position="668"/>
    </location>
</feature>